<dbReference type="Proteomes" id="UP000228626">
    <property type="component" value="Unassembled WGS sequence"/>
</dbReference>
<organism evidence="1 2">
    <name type="scientific">Candidatus Falkowbacteria bacterium CG10_big_fil_rev_8_21_14_0_10_43_10</name>
    <dbReference type="NCBI Taxonomy" id="1974567"/>
    <lineage>
        <taxon>Bacteria</taxon>
        <taxon>Candidatus Falkowiibacteriota</taxon>
    </lineage>
</organism>
<dbReference type="GO" id="GO:0005840">
    <property type="term" value="C:ribosome"/>
    <property type="evidence" value="ECO:0007669"/>
    <property type="project" value="UniProtKB-KW"/>
</dbReference>
<comment type="caution">
    <text evidence="1">The sequence shown here is derived from an EMBL/GenBank/DDBJ whole genome shotgun (WGS) entry which is preliminary data.</text>
</comment>
<evidence type="ECO:0000313" key="1">
    <source>
        <dbReference type="EMBL" id="PIR92942.1"/>
    </source>
</evidence>
<reference evidence="2" key="1">
    <citation type="submission" date="2017-09" db="EMBL/GenBank/DDBJ databases">
        <title>Depth-based differentiation of microbial function through sediment-hosted aquifers and enrichment of novel symbionts in the deep terrestrial subsurface.</title>
        <authorList>
            <person name="Probst A.J."/>
            <person name="Ladd B."/>
            <person name="Jarett J.K."/>
            <person name="Geller-Mcgrath D.E."/>
            <person name="Sieber C.M.K."/>
            <person name="Emerson J.B."/>
            <person name="Anantharaman K."/>
            <person name="Thomas B.C."/>
            <person name="Malmstrom R."/>
            <person name="Stieglmeier M."/>
            <person name="Klingl A."/>
            <person name="Woyke T."/>
            <person name="Ryan C.M."/>
            <person name="Banfield J.F."/>
        </authorList>
    </citation>
    <scope>NUCLEOTIDE SEQUENCE [LARGE SCALE GENOMIC DNA]</scope>
</reference>
<keyword evidence="1" id="KW-0687">Ribonucleoprotein</keyword>
<dbReference type="AlphaFoldDB" id="A0A2H0V1K2"/>
<protein>
    <submittedName>
        <fullName evidence="1">50S ribosomal protein L3</fullName>
    </submittedName>
</protein>
<evidence type="ECO:0000313" key="2">
    <source>
        <dbReference type="Proteomes" id="UP000228626"/>
    </source>
</evidence>
<dbReference type="EMBL" id="PFAR01000041">
    <property type="protein sequence ID" value="PIR92942.1"/>
    <property type="molecule type" value="Genomic_DNA"/>
</dbReference>
<dbReference type="InterPro" id="IPR009000">
    <property type="entry name" value="Transl_B-barrel_sf"/>
</dbReference>
<dbReference type="SUPFAM" id="SSF50447">
    <property type="entry name" value="Translation proteins"/>
    <property type="match status" value="1"/>
</dbReference>
<accession>A0A2H0V1K2</accession>
<proteinExistence type="predicted"/>
<name>A0A2H0V1K2_9BACT</name>
<feature type="non-terminal residue" evidence="1">
    <location>
        <position position="54"/>
    </location>
</feature>
<sequence length="54" mass="5695">MKFILGKKLEMTQIFKEDGTVLAVTKISAGPCVAVQVKIGGKDGYSAVQFGYGA</sequence>
<keyword evidence="1" id="KW-0689">Ribosomal protein</keyword>
<dbReference type="Gene3D" id="2.40.30.10">
    <property type="entry name" value="Translation factors"/>
    <property type="match status" value="1"/>
</dbReference>
<gene>
    <name evidence="1" type="primary">rplC</name>
    <name evidence="1" type="ORF">COT99_03460</name>
</gene>